<protein>
    <submittedName>
        <fullName evidence="14">Uncharacterized protein LOC106150510</fullName>
    </submittedName>
</protein>
<evidence type="ECO:0000256" key="7">
    <source>
        <dbReference type="ARBA" id="ARBA00023049"/>
    </source>
</evidence>
<evidence type="ECO:0000313" key="13">
    <source>
        <dbReference type="Proteomes" id="UP000085678"/>
    </source>
</evidence>
<dbReference type="GO" id="GO:0004222">
    <property type="term" value="F:metalloendopeptidase activity"/>
    <property type="evidence" value="ECO:0007669"/>
    <property type="project" value="InterPro"/>
</dbReference>
<dbReference type="InParanoid" id="A0A1S3GY71"/>
<feature type="compositionally biased region" description="Polar residues" evidence="8">
    <location>
        <begin position="224"/>
        <end position="241"/>
    </location>
</feature>
<dbReference type="GO" id="GO:0006508">
    <property type="term" value="P:proteolysis"/>
    <property type="evidence" value="ECO:0007669"/>
    <property type="project" value="UniProtKB-KW"/>
</dbReference>
<dbReference type="InterPro" id="IPR050728">
    <property type="entry name" value="Zinc_Metalloprotease_M4"/>
</dbReference>
<dbReference type="PRINTS" id="PR00730">
    <property type="entry name" value="THERMOLYSIN"/>
</dbReference>
<dbReference type="RefSeq" id="XP_013378820.1">
    <property type="nucleotide sequence ID" value="XM_013523366.1"/>
</dbReference>
<dbReference type="Pfam" id="PF07504">
    <property type="entry name" value="FTP"/>
    <property type="match status" value="1"/>
</dbReference>
<keyword evidence="6" id="KW-0862">Zinc</keyword>
<gene>
    <name evidence="14" type="primary">LOC106150510</name>
</gene>
<dbReference type="PANTHER" id="PTHR33794">
    <property type="entry name" value="BACILLOLYSIN"/>
    <property type="match status" value="1"/>
</dbReference>
<dbReference type="CDD" id="cd09597">
    <property type="entry name" value="M4_TLP"/>
    <property type="match status" value="1"/>
</dbReference>
<dbReference type="InterPro" id="IPR027268">
    <property type="entry name" value="Peptidase_M4/M1_CTD_sf"/>
</dbReference>
<evidence type="ECO:0000256" key="5">
    <source>
        <dbReference type="ARBA" id="ARBA00022801"/>
    </source>
</evidence>
<dbReference type="GO" id="GO:0046872">
    <property type="term" value="F:metal ion binding"/>
    <property type="evidence" value="ECO:0007669"/>
    <property type="project" value="UniProtKB-KW"/>
</dbReference>
<dbReference type="InterPro" id="IPR001570">
    <property type="entry name" value="Peptidase_M4_C_domain"/>
</dbReference>
<dbReference type="Proteomes" id="UP000085678">
    <property type="component" value="Unplaced"/>
</dbReference>
<dbReference type="OMA" id="IYINIET"/>
<feature type="domain" description="Peptidase M4 C-terminal" evidence="11">
    <location>
        <begin position="435"/>
        <end position="580"/>
    </location>
</feature>
<name>A0A1S3GY71_LINAN</name>
<feature type="chain" id="PRO_5010356609" evidence="9">
    <location>
        <begin position="25"/>
        <end position="586"/>
    </location>
</feature>
<dbReference type="OrthoDB" id="5332336at2759"/>
<dbReference type="InterPro" id="IPR013856">
    <property type="entry name" value="Peptidase_M4_domain"/>
</dbReference>
<reference evidence="14" key="1">
    <citation type="submission" date="2025-08" db="UniProtKB">
        <authorList>
            <consortium name="RefSeq"/>
        </authorList>
    </citation>
    <scope>IDENTIFICATION</scope>
    <source>
        <tissue evidence="14">Gonads</tissue>
    </source>
</reference>
<feature type="domain" description="FTP" evidence="12">
    <location>
        <begin position="64"/>
        <end position="100"/>
    </location>
</feature>
<proteinExistence type="inferred from homology"/>
<keyword evidence="13" id="KW-1185">Reference proteome</keyword>
<dbReference type="Gene3D" id="3.10.170.10">
    <property type="match status" value="1"/>
</dbReference>
<evidence type="ECO:0000256" key="6">
    <source>
        <dbReference type="ARBA" id="ARBA00022833"/>
    </source>
</evidence>
<keyword evidence="2" id="KW-0645">Protease</keyword>
<evidence type="ECO:0000313" key="14">
    <source>
        <dbReference type="RefSeq" id="XP_013378820.1"/>
    </source>
</evidence>
<keyword evidence="7" id="KW-0482">Metalloprotease</keyword>
<dbReference type="KEGG" id="lak:106150510"/>
<dbReference type="SUPFAM" id="SSF55486">
    <property type="entry name" value="Metalloproteases ('zincins'), catalytic domain"/>
    <property type="match status" value="1"/>
</dbReference>
<sequence>MHFGEVTLWQLLAAIVFCLSPADAIREIDATAYTISTTSTDPTKLIQGLKQDDNFRPVTGFRRVDGVRKVRFEQTYKDIPVYGSVVVMEKNWNGEFYDVSDGELFEDILMDLDDTDPMITIEEAIDVAIAATSDPDSAFKSEAIADLLVSDEGGYAHLIYRVKFLAKKGSGYSSPVVIVDADTGEVLRSFESLMTESIQIGGVGGNLKFGKYVFGNPAGDCSTGGDSSTPQPTAGPTTASPEPSYYYYYDDDDWYWTDSEESNSIGTDDKMSIRRRRQAESCSANQFPKLTVDKLANGKCALESKNTQIYHVQGKSAEQDPGLGELLKEVYSVDCVNNFNNVNDFANGGYSPANDAFFYSEKTFEMFQKLLKKPAVKVEPPGPLKIAVHFGTNHENAFYYKDRCFFGNGATTFYPLVDVNVVAHELAHGFTEDHSNLEYTGMSGGMNEAFSDMAGEALEYYLFGKVDWIVGRASVKASGKGLRYFDDPTKDGQSIGHARDFRSDMDVHLSSGVYNKAFYTLANTNGWNVEKAFRVFGTANVVYWGAKATFNTGACGVRKAAADLKLPTQDVINAFSSVGVTCTSAK</sequence>
<dbReference type="Gene3D" id="3.10.450.40">
    <property type="match status" value="1"/>
</dbReference>
<dbReference type="STRING" id="7574.A0A1S3GY71"/>
<evidence type="ECO:0000259" key="12">
    <source>
        <dbReference type="Pfam" id="PF07504"/>
    </source>
</evidence>
<evidence type="ECO:0000256" key="2">
    <source>
        <dbReference type="ARBA" id="ARBA00022670"/>
    </source>
</evidence>
<keyword evidence="3" id="KW-0479">Metal-binding</keyword>
<dbReference type="PANTHER" id="PTHR33794:SF1">
    <property type="entry name" value="BACILLOLYSIN"/>
    <property type="match status" value="1"/>
</dbReference>
<evidence type="ECO:0000256" key="8">
    <source>
        <dbReference type="SAM" id="MobiDB-lite"/>
    </source>
</evidence>
<feature type="signal peptide" evidence="9">
    <location>
        <begin position="1"/>
        <end position="24"/>
    </location>
</feature>
<dbReference type="AlphaFoldDB" id="A0A1S3GY71"/>
<accession>A0A1S3GY71</accession>
<organism evidence="13 14">
    <name type="scientific">Lingula anatina</name>
    <name type="common">Brachiopod</name>
    <name type="synonym">Lingula unguis</name>
    <dbReference type="NCBI Taxonomy" id="7574"/>
    <lineage>
        <taxon>Eukaryota</taxon>
        <taxon>Metazoa</taxon>
        <taxon>Spiralia</taxon>
        <taxon>Lophotrochozoa</taxon>
        <taxon>Brachiopoda</taxon>
        <taxon>Linguliformea</taxon>
        <taxon>Lingulata</taxon>
        <taxon>Lingulida</taxon>
        <taxon>Linguloidea</taxon>
        <taxon>Lingulidae</taxon>
        <taxon>Lingula</taxon>
    </lineage>
</organism>
<keyword evidence="5" id="KW-0378">Hydrolase</keyword>
<evidence type="ECO:0000256" key="3">
    <source>
        <dbReference type="ARBA" id="ARBA00022723"/>
    </source>
</evidence>
<feature type="region of interest" description="Disordered" evidence="8">
    <location>
        <begin position="221"/>
        <end position="244"/>
    </location>
</feature>
<dbReference type="GeneID" id="106150510"/>
<dbReference type="Gene3D" id="3.10.450.490">
    <property type="match status" value="1"/>
</dbReference>
<dbReference type="Gene3D" id="1.10.390.10">
    <property type="entry name" value="Neutral Protease Domain 2"/>
    <property type="match status" value="1"/>
</dbReference>
<dbReference type="InterPro" id="IPR011096">
    <property type="entry name" value="FTP_domain"/>
</dbReference>
<dbReference type="Pfam" id="PF02868">
    <property type="entry name" value="Peptidase_M4_C"/>
    <property type="match status" value="1"/>
</dbReference>
<evidence type="ECO:0000256" key="4">
    <source>
        <dbReference type="ARBA" id="ARBA00022729"/>
    </source>
</evidence>
<dbReference type="InterPro" id="IPR023612">
    <property type="entry name" value="Peptidase_M4"/>
</dbReference>
<dbReference type="Pfam" id="PF01447">
    <property type="entry name" value="Peptidase_M4"/>
    <property type="match status" value="1"/>
</dbReference>
<feature type="domain" description="Peptidase M4" evidence="10">
    <location>
        <begin position="285"/>
        <end position="432"/>
    </location>
</feature>
<comment type="similarity">
    <text evidence="1">Belongs to the peptidase M4 family.</text>
</comment>
<keyword evidence="4 9" id="KW-0732">Signal</keyword>
<evidence type="ECO:0000256" key="1">
    <source>
        <dbReference type="ARBA" id="ARBA00009388"/>
    </source>
</evidence>
<evidence type="ECO:0000259" key="11">
    <source>
        <dbReference type="Pfam" id="PF02868"/>
    </source>
</evidence>
<evidence type="ECO:0000256" key="9">
    <source>
        <dbReference type="SAM" id="SignalP"/>
    </source>
</evidence>
<evidence type="ECO:0000259" key="10">
    <source>
        <dbReference type="Pfam" id="PF01447"/>
    </source>
</evidence>